<evidence type="ECO:0000313" key="5">
    <source>
        <dbReference type="Proteomes" id="UP000281553"/>
    </source>
</evidence>
<dbReference type="Gene3D" id="3.30.870.10">
    <property type="entry name" value="Endonuclease Chain A"/>
    <property type="match status" value="1"/>
</dbReference>
<dbReference type="GO" id="GO:0009395">
    <property type="term" value="P:phospholipid catabolic process"/>
    <property type="evidence" value="ECO:0007669"/>
    <property type="project" value="TreeGrafter"/>
</dbReference>
<dbReference type="EMBL" id="UYRU01104834">
    <property type="protein sequence ID" value="VDN42506.1"/>
    <property type="molecule type" value="Genomic_DNA"/>
</dbReference>
<reference evidence="4 5" key="1">
    <citation type="submission" date="2018-11" db="EMBL/GenBank/DDBJ databases">
        <authorList>
            <consortium name="Pathogen Informatics"/>
        </authorList>
    </citation>
    <scope>NUCLEOTIDE SEQUENCE [LARGE SCALE GENOMIC DNA]</scope>
</reference>
<name>A0A3P7RH47_DIBLA</name>
<keyword evidence="5" id="KW-1185">Reference proteome</keyword>
<dbReference type="OrthoDB" id="14911at2759"/>
<dbReference type="Proteomes" id="UP000281553">
    <property type="component" value="Unassembled WGS sequence"/>
</dbReference>
<dbReference type="InterPro" id="IPR015679">
    <property type="entry name" value="PLipase_D_fam"/>
</dbReference>
<evidence type="ECO:0000256" key="1">
    <source>
        <dbReference type="ARBA" id="ARBA00000798"/>
    </source>
</evidence>
<evidence type="ECO:0000256" key="2">
    <source>
        <dbReference type="ARBA" id="ARBA00022737"/>
    </source>
</evidence>
<evidence type="ECO:0000256" key="3">
    <source>
        <dbReference type="ARBA" id="ARBA00023098"/>
    </source>
</evidence>
<keyword evidence="2" id="KW-0677">Repeat</keyword>
<gene>
    <name evidence="4" type="ORF">DILT_LOCUS18839</name>
</gene>
<dbReference type="AlphaFoldDB" id="A0A3P7RH47"/>
<comment type="catalytic activity">
    <reaction evidence="1">
        <text>a 1,2-diacyl-sn-glycero-3-phosphocholine + H2O = a 1,2-diacyl-sn-glycero-3-phosphate + choline + H(+)</text>
        <dbReference type="Rhea" id="RHEA:14445"/>
        <dbReference type="ChEBI" id="CHEBI:15354"/>
        <dbReference type="ChEBI" id="CHEBI:15377"/>
        <dbReference type="ChEBI" id="CHEBI:15378"/>
        <dbReference type="ChEBI" id="CHEBI:57643"/>
        <dbReference type="ChEBI" id="CHEBI:58608"/>
        <dbReference type="EC" id="3.1.4.4"/>
    </reaction>
</comment>
<keyword evidence="3" id="KW-0443">Lipid metabolism</keyword>
<protein>
    <submittedName>
        <fullName evidence="4">Uncharacterized protein</fullName>
    </submittedName>
</protein>
<accession>A0A3P7RH47</accession>
<dbReference type="PANTHER" id="PTHR18896:SF76">
    <property type="entry name" value="PHOSPHOLIPASE"/>
    <property type="match status" value="1"/>
</dbReference>
<proteinExistence type="predicted"/>
<sequence length="126" mass="14362">MQALRSAGRWSLIAVSNTKGAEVSNNVEISSEYTECSIVQAYVEAIKNAEHFIYIENQFYISWLEAENLHVDEETEYAMLDTMEGSAGLRRQSCVVQNPITQAIYERILRAHRLGHLKAIWLAFLP</sequence>
<dbReference type="SUPFAM" id="SSF56024">
    <property type="entry name" value="Phospholipase D/nuclease"/>
    <property type="match status" value="1"/>
</dbReference>
<dbReference type="PANTHER" id="PTHR18896">
    <property type="entry name" value="PHOSPHOLIPASE D"/>
    <property type="match status" value="1"/>
</dbReference>
<organism evidence="4 5">
    <name type="scientific">Dibothriocephalus latus</name>
    <name type="common">Fish tapeworm</name>
    <name type="synonym">Diphyllobothrium latum</name>
    <dbReference type="NCBI Taxonomy" id="60516"/>
    <lineage>
        <taxon>Eukaryota</taxon>
        <taxon>Metazoa</taxon>
        <taxon>Spiralia</taxon>
        <taxon>Lophotrochozoa</taxon>
        <taxon>Platyhelminthes</taxon>
        <taxon>Cestoda</taxon>
        <taxon>Eucestoda</taxon>
        <taxon>Diphyllobothriidea</taxon>
        <taxon>Diphyllobothriidae</taxon>
        <taxon>Dibothriocephalus</taxon>
    </lineage>
</organism>
<evidence type="ECO:0000313" key="4">
    <source>
        <dbReference type="EMBL" id="VDN42506.1"/>
    </source>
</evidence>
<dbReference type="GO" id="GO:0004630">
    <property type="term" value="F:phospholipase D activity"/>
    <property type="evidence" value="ECO:0007669"/>
    <property type="project" value="UniProtKB-EC"/>
</dbReference>